<reference evidence="2" key="1">
    <citation type="submission" date="2021-01" db="EMBL/GenBank/DDBJ databases">
        <authorList>
            <person name="Corre E."/>
            <person name="Pelletier E."/>
            <person name="Niang G."/>
            <person name="Scheremetjew M."/>
            <person name="Finn R."/>
            <person name="Kale V."/>
            <person name="Holt S."/>
            <person name="Cochrane G."/>
            <person name="Meng A."/>
            <person name="Brown T."/>
            <person name="Cohen L."/>
        </authorList>
    </citation>
    <scope>NUCLEOTIDE SEQUENCE</scope>
    <source>
        <strain evidence="2">CCMP722</strain>
    </source>
</reference>
<evidence type="ECO:0000313" key="2">
    <source>
        <dbReference type="EMBL" id="CAD8656984.1"/>
    </source>
</evidence>
<accession>A0A7S0N4P7</accession>
<gene>
    <name evidence="2" type="ORF">POBO1169_LOCUS4712</name>
</gene>
<proteinExistence type="predicted"/>
<dbReference type="InterPro" id="IPR029063">
    <property type="entry name" value="SAM-dependent_MTases_sf"/>
</dbReference>
<feature type="compositionally biased region" description="Basic and acidic residues" evidence="1">
    <location>
        <begin position="265"/>
        <end position="274"/>
    </location>
</feature>
<protein>
    <recommendedName>
        <fullName evidence="3">Calmodulin-lysine N-methyltransferase</fullName>
    </recommendedName>
</protein>
<feature type="region of interest" description="Disordered" evidence="1">
    <location>
        <begin position="257"/>
        <end position="279"/>
    </location>
</feature>
<dbReference type="Gene3D" id="3.40.50.150">
    <property type="entry name" value="Vaccinia Virus protein VP39"/>
    <property type="match status" value="1"/>
</dbReference>
<sequence>MTTCDILLRVFAPFVTDTSPKTQYLTPEEEEMHMCDIMMKHQVVEQNINTDGLPGYERRHYWLRGTLESPSDDDASSSIELRVRELCSPEQGTGGRVWHCSVILARWLHSMGESLLRGRRVLELGAGLGAPGLVAGLFADEVVLTDFGDVVHNLQYNVDLNTPSIHTKSQASIRAMELDWNRCDEYEEPPADVVVAAEVVYSVEMVPALVATLLRVLHPGGVCYLLQDASRTGFEEFKQSLTARGMVIKVLPIPPALSTRQAPGKSEDDNRGSDDEQDIAMDDDNYVLHMIQQ</sequence>
<dbReference type="PANTHER" id="PTHR14614:SF123">
    <property type="entry name" value="OS04G0645500 PROTEIN"/>
    <property type="match status" value="1"/>
</dbReference>
<dbReference type="InterPro" id="IPR019410">
    <property type="entry name" value="Methyltransf_16"/>
</dbReference>
<evidence type="ECO:0008006" key="3">
    <source>
        <dbReference type="Google" id="ProtNLM"/>
    </source>
</evidence>
<name>A0A7S0N4P7_9CHLO</name>
<dbReference type="AlphaFoldDB" id="A0A7S0N4P7"/>
<dbReference type="EMBL" id="HBFA01008958">
    <property type="protein sequence ID" value="CAD8656984.1"/>
    <property type="molecule type" value="Transcribed_RNA"/>
</dbReference>
<dbReference type="PANTHER" id="PTHR14614">
    <property type="entry name" value="HEPATOCELLULAR CARCINOMA-ASSOCIATED ANTIGEN"/>
    <property type="match status" value="1"/>
</dbReference>
<organism evidence="2">
    <name type="scientific">Pyramimonas obovata</name>
    <dbReference type="NCBI Taxonomy" id="1411642"/>
    <lineage>
        <taxon>Eukaryota</taxon>
        <taxon>Viridiplantae</taxon>
        <taxon>Chlorophyta</taxon>
        <taxon>Pyramimonadophyceae</taxon>
        <taxon>Pyramimonadales</taxon>
        <taxon>Pyramimonadaceae</taxon>
        <taxon>Pyramimonas</taxon>
        <taxon>Pyramimonas incertae sedis</taxon>
    </lineage>
</organism>
<evidence type="ECO:0000256" key="1">
    <source>
        <dbReference type="SAM" id="MobiDB-lite"/>
    </source>
</evidence>
<dbReference type="Pfam" id="PF10294">
    <property type="entry name" value="Methyltransf_16"/>
    <property type="match status" value="1"/>
</dbReference>
<dbReference type="SUPFAM" id="SSF53335">
    <property type="entry name" value="S-adenosyl-L-methionine-dependent methyltransferases"/>
    <property type="match status" value="1"/>
</dbReference>